<dbReference type="EMBL" id="ML733459">
    <property type="protein sequence ID" value="KAB8217747.1"/>
    <property type="molecule type" value="Genomic_DNA"/>
</dbReference>
<dbReference type="AlphaFoldDB" id="A0A5N6EKA7"/>
<evidence type="ECO:0000313" key="1">
    <source>
        <dbReference type="EMBL" id="KAB8217747.1"/>
    </source>
</evidence>
<keyword evidence="2" id="KW-1185">Reference proteome</keyword>
<evidence type="ECO:0000313" key="2">
    <source>
        <dbReference type="Proteomes" id="UP000326799"/>
    </source>
</evidence>
<sequence>MTTFSQFFGNTTITECERAMLTDLLSEQSLDVTDVFFTPTTDAQPEQQRFLDLTPSESLGEQFNWSINDFESVLWKALFDIELGDNDCSIETVPSNDAFRFIYDLGPAAWRI</sequence>
<gene>
    <name evidence="1" type="ORF">BDV33DRAFT_206107</name>
</gene>
<name>A0A5N6EKA7_9EURO</name>
<reference evidence="1 2" key="1">
    <citation type="submission" date="2019-04" db="EMBL/GenBank/DDBJ databases">
        <title>Fungal friends and foes A comparative genomics study of 23 Aspergillus species from section Flavi.</title>
        <authorList>
            <consortium name="DOE Joint Genome Institute"/>
            <person name="Kjaerbolling I."/>
            <person name="Vesth T.C."/>
            <person name="Frisvad J.C."/>
            <person name="Nybo J.L."/>
            <person name="Theobald S."/>
            <person name="Kildgaard S."/>
            <person name="Petersen T.I."/>
            <person name="Kuo A."/>
            <person name="Sato A."/>
            <person name="Lyhne E.K."/>
            <person name="Kogle M.E."/>
            <person name="Wiebenga A."/>
            <person name="Kun R.S."/>
            <person name="Lubbers R.J."/>
            <person name="Makela M.R."/>
            <person name="Barry K."/>
            <person name="Chovatia M."/>
            <person name="Clum A."/>
            <person name="Daum C."/>
            <person name="Haridas S."/>
            <person name="He G."/>
            <person name="LaButti K."/>
            <person name="Lipzen A."/>
            <person name="Mondo S."/>
            <person name="Pangilinan J."/>
            <person name="Riley R."/>
            <person name="Salamov A."/>
            <person name="Simmons B.A."/>
            <person name="Magnuson J.K."/>
            <person name="Henrissat B."/>
            <person name="Mortensen U.H."/>
            <person name="Larsen T.O."/>
            <person name="De vries R.P."/>
            <person name="Grigoriev I.V."/>
            <person name="Machida M."/>
            <person name="Baker S.E."/>
            <person name="Andersen M.R."/>
        </authorList>
    </citation>
    <scope>NUCLEOTIDE SEQUENCE [LARGE SCALE GENOMIC DNA]</scope>
    <source>
        <strain evidence="1 2">CBS 126849</strain>
    </source>
</reference>
<proteinExistence type="predicted"/>
<organism evidence="1 2">
    <name type="scientific">Aspergillus novoparasiticus</name>
    <dbReference type="NCBI Taxonomy" id="986946"/>
    <lineage>
        <taxon>Eukaryota</taxon>
        <taxon>Fungi</taxon>
        <taxon>Dikarya</taxon>
        <taxon>Ascomycota</taxon>
        <taxon>Pezizomycotina</taxon>
        <taxon>Eurotiomycetes</taxon>
        <taxon>Eurotiomycetidae</taxon>
        <taxon>Eurotiales</taxon>
        <taxon>Aspergillaceae</taxon>
        <taxon>Aspergillus</taxon>
        <taxon>Aspergillus subgen. Circumdati</taxon>
    </lineage>
</organism>
<dbReference type="Proteomes" id="UP000326799">
    <property type="component" value="Unassembled WGS sequence"/>
</dbReference>
<accession>A0A5N6EKA7</accession>
<protein>
    <submittedName>
        <fullName evidence="1">Uncharacterized protein</fullName>
    </submittedName>
</protein>